<dbReference type="EMBL" id="JBJUIK010000001">
    <property type="protein sequence ID" value="KAL3538838.1"/>
    <property type="molecule type" value="Genomic_DNA"/>
</dbReference>
<dbReference type="AlphaFoldDB" id="A0ABD3B5L8"/>
<keyword evidence="1" id="KW-0812">Transmembrane</keyword>
<sequence length="135" mass="14337">MGELDSLNGPTTAPSTPVSHFFSIRLFLGAIKESGPSPGAGHGSPPPRKFNMSGNSRVLLMIFITNLLVLNFLSTEMESRPLEYRKLTTLSSLSASESSFGGVFLGAIKRSSPSPGVGHDNPPPHKVANTKFVVN</sequence>
<keyword evidence="3" id="KW-1185">Reference proteome</keyword>
<keyword evidence="1" id="KW-0472">Membrane</keyword>
<proteinExistence type="predicted"/>
<dbReference type="PANTHER" id="PTHR34663">
    <property type="entry name" value="OS06G0637400 PROTEIN"/>
    <property type="match status" value="1"/>
</dbReference>
<evidence type="ECO:0000313" key="3">
    <source>
        <dbReference type="Proteomes" id="UP001630127"/>
    </source>
</evidence>
<feature type="transmembrane region" description="Helical" evidence="1">
    <location>
        <begin position="58"/>
        <end position="75"/>
    </location>
</feature>
<dbReference type="InterPro" id="IPR044700">
    <property type="entry name" value="PIP2/PIPL1"/>
</dbReference>
<reference evidence="2 3" key="1">
    <citation type="submission" date="2024-11" db="EMBL/GenBank/DDBJ databases">
        <title>A near-complete genome assembly of Cinchona calisaya.</title>
        <authorList>
            <person name="Lian D.C."/>
            <person name="Zhao X.W."/>
            <person name="Wei L."/>
        </authorList>
    </citation>
    <scope>NUCLEOTIDE SEQUENCE [LARGE SCALE GENOMIC DNA]</scope>
    <source>
        <tissue evidence="2">Nenye</tissue>
    </source>
</reference>
<name>A0ABD3B5L8_9GENT</name>
<gene>
    <name evidence="2" type="ORF">ACH5RR_002204</name>
</gene>
<evidence type="ECO:0000256" key="1">
    <source>
        <dbReference type="SAM" id="Phobius"/>
    </source>
</evidence>
<protein>
    <submittedName>
        <fullName evidence="2">Uncharacterized protein</fullName>
    </submittedName>
</protein>
<comment type="caution">
    <text evidence="2">The sequence shown here is derived from an EMBL/GenBank/DDBJ whole genome shotgun (WGS) entry which is preliminary data.</text>
</comment>
<evidence type="ECO:0000313" key="2">
    <source>
        <dbReference type="EMBL" id="KAL3538838.1"/>
    </source>
</evidence>
<dbReference type="PANTHER" id="PTHR34663:SF9">
    <property type="entry name" value="OS06G0637400 PROTEIN"/>
    <property type="match status" value="1"/>
</dbReference>
<keyword evidence="1" id="KW-1133">Transmembrane helix</keyword>
<organism evidence="2 3">
    <name type="scientific">Cinchona calisaya</name>
    <dbReference type="NCBI Taxonomy" id="153742"/>
    <lineage>
        <taxon>Eukaryota</taxon>
        <taxon>Viridiplantae</taxon>
        <taxon>Streptophyta</taxon>
        <taxon>Embryophyta</taxon>
        <taxon>Tracheophyta</taxon>
        <taxon>Spermatophyta</taxon>
        <taxon>Magnoliopsida</taxon>
        <taxon>eudicotyledons</taxon>
        <taxon>Gunneridae</taxon>
        <taxon>Pentapetalae</taxon>
        <taxon>asterids</taxon>
        <taxon>lamiids</taxon>
        <taxon>Gentianales</taxon>
        <taxon>Rubiaceae</taxon>
        <taxon>Cinchonoideae</taxon>
        <taxon>Cinchoneae</taxon>
        <taxon>Cinchona</taxon>
    </lineage>
</organism>
<dbReference type="Proteomes" id="UP001630127">
    <property type="component" value="Unassembled WGS sequence"/>
</dbReference>
<accession>A0ABD3B5L8</accession>